<dbReference type="InterPro" id="IPR001227">
    <property type="entry name" value="Ac_transferase_dom_sf"/>
</dbReference>
<dbReference type="CDD" id="cd08953">
    <property type="entry name" value="KR_2_SDR_x"/>
    <property type="match status" value="1"/>
</dbReference>
<evidence type="ECO:0000259" key="6">
    <source>
        <dbReference type="PROSITE" id="PS52004"/>
    </source>
</evidence>
<dbReference type="InterPro" id="IPR036291">
    <property type="entry name" value="NAD(P)-bd_dom_sf"/>
</dbReference>
<dbReference type="SUPFAM" id="SSF51735">
    <property type="entry name" value="NAD(P)-binding Rossmann-fold domains"/>
    <property type="match status" value="1"/>
</dbReference>
<feature type="region of interest" description="N-terminal hotdog fold" evidence="5">
    <location>
        <begin position="1447"/>
        <end position="1580"/>
    </location>
</feature>
<dbReference type="SUPFAM" id="SSF47336">
    <property type="entry name" value="ACP-like"/>
    <property type="match status" value="1"/>
</dbReference>
<keyword evidence="2" id="KW-0597">Phosphoprotein</keyword>
<evidence type="ECO:0000256" key="4">
    <source>
        <dbReference type="ARBA" id="ARBA00023315"/>
    </source>
</evidence>
<gene>
    <name evidence="8" type="ORF">EV186_102182</name>
</gene>
<evidence type="ECO:0000256" key="5">
    <source>
        <dbReference type="PROSITE-ProRule" id="PRU01363"/>
    </source>
</evidence>
<dbReference type="InterPro" id="IPR016035">
    <property type="entry name" value="Acyl_Trfase/lysoPLipase"/>
</dbReference>
<dbReference type="InterPro" id="IPR049900">
    <property type="entry name" value="PKS_mFAS_DH"/>
</dbReference>
<dbReference type="Gene3D" id="3.40.366.10">
    <property type="entry name" value="Malonyl-Coenzyme A Acyl Carrier Protein, domain 2"/>
    <property type="match status" value="1"/>
</dbReference>
<dbReference type="SMART" id="SM00827">
    <property type="entry name" value="PKS_AT"/>
    <property type="match status" value="1"/>
</dbReference>
<sequence length="1934" mass="204500">MNEAARIAIVGMACRYPDANSPRQLWENALAGRRAFRRMPDERLRLDDYWHADPTVPDRVYSRNAAVLEGYAFDRVGHKIAGSTYRATDLTHWLALDVAGQALADAGFPSAEGLPRDRTGVVIGNTLTGEFSRSTLMRLRWPYVRRVVATALAEEGWDDARIGQFLKELEKGYKKPFPVVDEDSLAGGLSNTIAGRICNYFDFHGGGYTVDGACSSSLLAVTTIAESLLRHDIDVGLAGGVDLSLDPFELVGFAKTGALARSEMRVYDRRSNGFWPGEGCGMVVLMRAQDALAGQHRVYAELAGWGISSDGQGGITRPEVSGYRLALRKAYERAGFGIDTVGYFEGHGTGTEVGDRTELTALSDARIAAAEHGPVAAIGSVKGMIGHTKAAAGVAGLIKATMAVHDRVLPPTVGCEDPHPLFAEKKVLRALRSAEPWPGEVPVRAGVTSMGFGGINTHVVVEGTPASRRTLPLPAPAQDAELLVADAASPAELAERLTSLAEFTAQLAYAELGDLSGQLIRELTGGPYRAAVVVSSPEEAVRRLTAAAEALSRDETSFTADDRVFLGHARGPARIGFLFPGQGSGSGITGGALSRRFAKAREVFDALDLPEQLDSVDTVDTVDTAVAQPRIVAGSLAGLRVLAALGIDAVVAVGHSLGELTALAWSGAMDETTVLDVVSDRGRIMAELANAGTMASVNAPPEVVTPLIGDQAVVISGYNSPQHTVVAGAATAVAAVGRDAVAAGLRWTPLAVSHAFHSPLVAPAAAPFAEQLARRRFGKVARRVVSTVTGEALPPDTELRALLHRQITEPVLFAPAVAVAAKDVDLFLEVGPGQVLSYLAKAGTGVPAIALDTDSESLSGLLAAAGAAFVAGAPVVFDELLRGRLLRPLRIGAELKFLANPCESAPVRVAAAVEEATRAEDTASAADAASGLLDGPSTIEALRHLFVERTELPSAAVSDDSHLLDDLHLSSITVGQVVTQVGQQLGLPPLQEPINFATATLREVADALTTLAKTAQSSDKAVTDTVAGAAPWVRAFVVHAESAAAPVRVPAEPNGAWEVFAAQGEAFARELGAALEHAEVGPGVLAYLRPGCTEDELEHALDAAKAVTTRDPATKFVLVHHDRGAAGLAKTLRLEDPLRSVTIVRLPVDGFDPARAVEDVVAEVAATIGFAEVWYDDGTRRIPTLRATPVRPARRRAPIGAGDVVLVTGGGKGITAECALAVAETTGAALAILGRTSPADDLDLAANLKRIAARGIKVHYARADITDLGQLRAGLAELVDRTGPITALLHGAGRNEPSLIGGIDMAAFRRILSPKVDGFRTVLSAVDTAKLKLVVTFGSIIGRAGLRGEAHYATANEWLADLTAEFAASHPHCHTLCLEWSVWSGVGMGERLAVVESLARDGITPITPDFGAEVVGRLVLDPDAEPVQVIMGRVGKAQTVALERSPLPLLRFVDRALLRYHGVEMVSEVELNTGTDPYLLDHALAGDLLFPAVMGMEAMTQVAVAAFGADRDTRPLIEDAEFLRAIVVPHNGTTTIRIAATVVDSTADGAGVVEVAIRTAETDFAIDHFRAKVVFGAEGVLDGTPHWRDDADDLPVDLDPASLYADMLFQGERFQRLHAYYRVSARHVDAEVETRWDMGWFAPFLPRDLLLGDPGMRDALMHGNQVCVPHATLLPLGVDRIHPYTELPEGSALVRFCATERSHDGDTYVYDVVVRTPDGTIVERWEGLRLRAVRKQGGRQQWHPALLGPYVERRIGELLATTAAVGVIPDTAGALRRANTRSSVRGLLGRDIEIHYRPDGRPELDSGQRLAVSHAAGVTMCVVDDATTGCDLEVVTKRPAEQWRGLLGAHAALLSPVMAQAGGSIDEAGTRIWSAVESLRKAGLPIRTPLTLLSATVDSWTVFGCGRGRVATLLTGLAGLPDPVVVAVYAEGGA</sequence>
<keyword evidence="9" id="KW-1185">Reference proteome</keyword>
<dbReference type="PANTHER" id="PTHR43775:SF51">
    <property type="entry name" value="INACTIVE PHENOLPHTHIOCEROL SYNTHESIS POLYKETIDE SYNTHASE TYPE I PKS1-RELATED"/>
    <property type="match status" value="1"/>
</dbReference>
<evidence type="ECO:0000256" key="1">
    <source>
        <dbReference type="ARBA" id="ARBA00022450"/>
    </source>
</evidence>
<protein>
    <submittedName>
        <fullName evidence="8">Enediyne polyketide synthase</fullName>
    </submittedName>
</protein>
<dbReference type="Proteomes" id="UP000295444">
    <property type="component" value="Unassembled WGS sequence"/>
</dbReference>
<dbReference type="CDD" id="cd00833">
    <property type="entry name" value="PKS"/>
    <property type="match status" value="1"/>
</dbReference>
<dbReference type="Pfam" id="PF02801">
    <property type="entry name" value="Ketoacyl-synt_C"/>
    <property type="match status" value="1"/>
</dbReference>
<dbReference type="InterPro" id="IPR042104">
    <property type="entry name" value="PKS_dehydratase_sf"/>
</dbReference>
<dbReference type="GO" id="GO:0004312">
    <property type="term" value="F:fatty acid synthase activity"/>
    <property type="evidence" value="ECO:0007669"/>
    <property type="project" value="TreeGrafter"/>
</dbReference>
<feature type="domain" description="Ketosynthase family 3 (KS3)" evidence="6">
    <location>
        <begin position="4"/>
        <end position="463"/>
    </location>
</feature>
<dbReference type="Pfam" id="PF14765">
    <property type="entry name" value="PS-DH"/>
    <property type="match status" value="1"/>
</dbReference>
<dbReference type="SMART" id="SM00822">
    <property type="entry name" value="PKS_KR"/>
    <property type="match status" value="1"/>
</dbReference>
<dbReference type="InterPro" id="IPR036736">
    <property type="entry name" value="ACP-like_sf"/>
</dbReference>
<dbReference type="InterPro" id="IPR020807">
    <property type="entry name" value="PKS_DH"/>
</dbReference>
<dbReference type="Pfam" id="PF00698">
    <property type="entry name" value="Acyl_transf_1"/>
    <property type="match status" value="1"/>
</dbReference>
<name>A0A4V6PVV1_LABRH</name>
<dbReference type="InterPro" id="IPR014030">
    <property type="entry name" value="Ketoacyl_synth_N"/>
</dbReference>
<evidence type="ECO:0000256" key="2">
    <source>
        <dbReference type="ARBA" id="ARBA00022553"/>
    </source>
</evidence>
<evidence type="ECO:0000256" key="3">
    <source>
        <dbReference type="ARBA" id="ARBA00022679"/>
    </source>
</evidence>
<dbReference type="SUPFAM" id="SSF53901">
    <property type="entry name" value="Thiolase-like"/>
    <property type="match status" value="1"/>
</dbReference>
<dbReference type="Gene3D" id="3.40.47.10">
    <property type="match status" value="1"/>
</dbReference>
<dbReference type="SMART" id="SM00826">
    <property type="entry name" value="PKS_DH"/>
    <property type="match status" value="1"/>
</dbReference>
<dbReference type="OrthoDB" id="9778690at2"/>
<dbReference type="InterPro" id="IPR057326">
    <property type="entry name" value="KR_dom"/>
</dbReference>
<dbReference type="GO" id="GO:0006633">
    <property type="term" value="P:fatty acid biosynthetic process"/>
    <property type="evidence" value="ECO:0007669"/>
    <property type="project" value="TreeGrafter"/>
</dbReference>
<dbReference type="Gene3D" id="3.40.50.720">
    <property type="entry name" value="NAD(P)-binding Rossmann-like Domain"/>
    <property type="match status" value="1"/>
</dbReference>
<dbReference type="InterPro" id="IPR049552">
    <property type="entry name" value="PKS_DH_N"/>
</dbReference>
<dbReference type="Pfam" id="PF08659">
    <property type="entry name" value="KR"/>
    <property type="match status" value="1"/>
</dbReference>
<feature type="active site" description="Proton donor; for dehydratase activity" evidence="5">
    <location>
        <position position="1658"/>
    </location>
</feature>
<evidence type="ECO:0000259" key="7">
    <source>
        <dbReference type="PROSITE" id="PS52019"/>
    </source>
</evidence>
<dbReference type="InterPro" id="IPR049551">
    <property type="entry name" value="PKS_DH_C"/>
</dbReference>
<keyword evidence="3" id="KW-0808">Transferase</keyword>
<dbReference type="Gene3D" id="3.10.129.110">
    <property type="entry name" value="Polyketide synthase dehydratase"/>
    <property type="match status" value="1"/>
</dbReference>
<accession>A0A4V6PVV1</accession>
<organism evidence="8 9">
    <name type="scientific">Labedaea rhizosphaerae</name>
    <dbReference type="NCBI Taxonomy" id="598644"/>
    <lineage>
        <taxon>Bacteria</taxon>
        <taxon>Bacillati</taxon>
        <taxon>Actinomycetota</taxon>
        <taxon>Actinomycetes</taxon>
        <taxon>Pseudonocardiales</taxon>
        <taxon>Pseudonocardiaceae</taxon>
        <taxon>Labedaea</taxon>
    </lineage>
</organism>
<dbReference type="PROSITE" id="PS52004">
    <property type="entry name" value="KS3_2"/>
    <property type="match status" value="1"/>
</dbReference>
<dbReference type="SUPFAM" id="SSF55048">
    <property type="entry name" value="Probable ACP-binding domain of malonyl-CoA ACP transacylase"/>
    <property type="match status" value="1"/>
</dbReference>
<feature type="region of interest" description="C-terminal hotdog fold" evidence="5">
    <location>
        <begin position="1595"/>
        <end position="1739"/>
    </location>
</feature>
<proteinExistence type="predicted"/>
<dbReference type="InterPro" id="IPR013968">
    <property type="entry name" value="PKS_KR"/>
</dbReference>
<dbReference type="SUPFAM" id="SSF52151">
    <property type="entry name" value="FabD/lysophospholipase-like"/>
    <property type="match status" value="1"/>
</dbReference>
<feature type="domain" description="PKS/mFAS DH" evidence="7">
    <location>
        <begin position="1447"/>
        <end position="1739"/>
    </location>
</feature>
<feature type="active site" description="Proton acceptor; for dehydratase activity" evidence="5">
    <location>
        <position position="1482"/>
    </location>
</feature>
<dbReference type="Pfam" id="PF21089">
    <property type="entry name" value="PKS_DH_N"/>
    <property type="match status" value="1"/>
</dbReference>
<dbReference type="RefSeq" id="WP_133849055.1">
    <property type="nucleotide sequence ID" value="NZ_SNXZ01000002.1"/>
</dbReference>
<dbReference type="InterPro" id="IPR050091">
    <property type="entry name" value="PKS_NRPS_Biosynth_Enz"/>
</dbReference>
<dbReference type="InterPro" id="IPR014031">
    <property type="entry name" value="Ketoacyl_synth_C"/>
</dbReference>
<evidence type="ECO:0000313" key="9">
    <source>
        <dbReference type="Proteomes" id="UP000295444"/>
    </source>
</evidence>
<dbReference type="Gene3D" id="1.10.1200.10">
    <property type="entry name" value="ACP-like"/>
    <property type="match status" value="1"/>
</dbReference>
<dbReference type="InterPro" id="IPR016039">
    <property type="entry name" value="Thiolase-like"/>
</dbReference>
<keyword evidence="4" id="KW-0012">Acyltransferase</keyword>
<dbReference type="PANTHER" id="PTHR43775">
    <property type="entry name" value="FATTY ACID SYNTHASE"/>
    <property type="match status" value="1"/>
</dbReference>
<dbReference type="EMBL" id="SNXZ01000002">
    <property type="protein sequence ID" value="TDQ00321.1"/>
    <property type="molecule type" value="Genomic_DNA"/>
</dbReference>
<dbReference type="Pfam" id="PF00109">
    <property type="entry name" value="ketoacyl-synt"/>
    <property type="match status" value="1"/>
</dbReference>
<evidence type="ECO:0000313" key="8">
    <source>
        <dbReference type="EMBL" id="TDQ00321.1"/>
    </source>
</evidence>
<comment type="caution">
    <text evidence="8">The sequence shown here is derived from an EMBL/GenBank/DDBJ whole genome shotgun (WGS) entry which is preliminary data.</text>
</comment>
<dbReference type="InterPro" id="IPR014043">
    <property type="entry name" value="Acyl_transferase_dom"/>
</dbReference>
<reference evidence="8 9" key="1">
    <citation type="submission" date="2019-03" db="EMBL/GenBank/DDBJ databases">
        <title>Genomic Encyclopedia of Type Strains, Phase IV (KMG-IV): sequencing the most valuable type-strain genomes for metagenomic binning, comparative biology and taxonomic classification.</title>
        <authorList>
            <person name="Goeker M."/>
        </authorList>
    </citation>
    <scope>NUCLEOTIDE SEQUENCE [LARGE SCALE GENOMIC DNA]</scope>
    <source>
        <strain evidence="8 9">DSM 45361</strain>
    </source>
</reference>
<keyword evidence="1" id="KW-0596">Phosphopantetheine</keyword>
<dbReference type="SMART" id="SM00825">
    <property type="entry name" value="PKS_KS"/>
    <property type="match status" value="1"/>
</dbReference>
<dbReference type="InterPro" id="IPR016036">
    <property type="entry name" value="Malonyl_transacylase_ACP-bd"/>
</dbReference>
<dbReference type="InterPro" id="IPR020841">
    <property type="entry name" value="PKS_Beta-ketoAc_synthase_dom"/>
</dbReference>
<dbReference type="PROSITE" id="PS52019">
    <property type="entry name" value="PKS_MFAS_DH"/>
    <property type="match status" value="1"/>
</dbReference>